<dbReference type="PANTHER" id="PTHR43731:SF14">
    <property type="entry name" value="PRESENILIN-ASSOCIATED RHOMBOID-LIKE PROTEIN, MITOCHONDRIAL"/>
    <property type="match status" value="1"/>
</dbReference>
<keyword evidence="6 8" id="KW-0472">Membrane</keyword>
<comment type="similarity">
    <text evidence="2">Belongs to the peptidase S54 family.</text>
</comment>
<dbReference type="GO" id="GO:0006508">
    <property type="term" value="P:proteolysis"/>
    <property type="evidence" value="ECO:0007669"/>
    <property type="project" value="UniProtKB-KW"/>
</dbReference>
<evidence type="ECO:0000256" key="5">
    <source>
        <dbReference type="ARBA" id="ARBA00022989"/>
    </source>
</evidence>
<keyword evidence="7" id="KW-0802">TPR repeat</keyword>
<keyword evidence="11" id="KW-1185">Reference proteome</keyword>
<feature type="transmembrane region" description="Helical" evidence="8">
    <location>
        <begin position="369"/>
        <end position="390"/>
    </location>
</feature>
<evidence type="ECO:0000259" key="9">
    <source>
        <dbReference type="Pfam" id="PF01694"/>
    </source>
</evidence>
<keyword evidence="3 8" id="KW-0812">Transmembrane</keyword>
<dbReference type="SUPFAM" id="SSF144091">
    <property type="entry name" value="Rhomboid-like"/>
    <property type="match status" value="1"/>
</dbReference>
<dbReference type="PANTHER" id="PTHR43731">
    <property type="entry name" value="RHOMBOID PROTEASE"/>
    <property type="match status" value="1"/>
</dbReference>
<dbReference type="Gene3D" id="1.20.1540.10">
    <property type="entry name" value="Rhomboid-like"/>
    <property type="match status" value="1"/>
</dbReference>
<dbReference type="Pfam" id="PF01694">
    <property type="entry name" value="Rhomboid"/>
    <property type="match status" value="1"/>
</dbReference>
<dbReference type="Proteomes" id="UP001597301">
    <property type="component" value="Unassembled WGS sequence"/>
</dbReference>
<evidence type="ECO:0000256" key="7">
    <source>
        <dbReference type="PROSITE-ProRule" id="PRU00339"/>
    </source>
</evidence>
<evidence type="ECO:0000256" key="4">
    <source>
        <dbReference type="ARBA" id="ARBA00022801"/>
    </source>
</evidence>
<proteinExistence type="inferred from homology"/>
<accession>A0ABW4KB23</accession>
<keyword evidence="10" id="KW-0645">Protease</keyword>
<feature type="transmembrane region" description="Helical" evidence="8">
    <location>
        <begin position="315"/>
        <end position="338"/>
    </location>
</feature>
<dbReference type="InterPro" id="IPR022764">
    <property type="entry name" value="Peptidase_S54_rhomboid_dom"/>
</dbReference>
<dbReference type="SMART" id="SM00028">
    <property type="entry name" value="TPR"/>
    <property type="match status" value="2"/>
</dbReference>
<dbReference type="Pfam" id="PF13431">
    <property type="entry name" value="TPR_17"/>
    <property type="match status" value="1"/>
</dbReference>
<dbReference type="InterPro" id="IPR011990">
    <property type="entry name" value="TPR-like_helical_dom_sf"/>
</dbReference>
<name>A0ABW4KB23_9BACI</name>
<feature type="transmembrane region" description="Helical" evidence="8">
    <location>
        <begin position="236"/>
        <end position="256"/>
    </location>
</feature>
<sequence>MKNLSDRERYIFWKLAHDFIVDMDFRLVHSDEQEQELWVETVRHKEIDVIRIFAGNMDWTNWLKQDIIRTADRAENIRKQLFKRDFHVLNLYVTEHEPVDDYETVLAQPYDTGSGHTKIHTLLLAKETLAQSITELNRTFDKTFEVQPEEPYEDLPVEELRQSALQKVKKEEKEAREIFEFGNPFFTYIFIAAQLIMYYVLESNGGSTNVETLIHYGAKYNPLIIAGEWWRFFTPIFLHIGLLHLLMNTFALFYLGTAVERIYGRFRFLWIYLFSGFAGSLASFLFTSNVSAGASGAIFGCFGALLYMGVVNPRLFFRTIGMNVIVVIIINLVFGFTFAGIDNAGHLGGLAGGFLATGIVHFPKKRKWVLQLLFIVVSLLTVYFALQWGFDPDRTDTVNVLAQKQIEDGDIEAAHDTLSNLIAKGKGDAVTYFQAAYTEIHLQRLAEAKEHLHRAIEMKPDFHEAHFNLALVYDELGESEKAREYAVKAEKLSSEKKYREFLKEIE</sequence>
<feature type="transmembrane region" description="Helical" evidence="8">
    <location>
        <begin position="268"/>
        <end position="286"/>
    </location>
</feature>
<comment type="caution">
    <text evidence="10">The sequence shown here is derived from an EMBL/GenBank/DDBJ whole genome shotgun (WGS) entry which is preliminary data.</text>
</comment>
<evidence type="ECO:0000313" key="10">
    <source>
        <dbReference type="EMBL" id="MFD1705404.1"/>
    </source>
</evidence>
<dbReference type="PROSITE" id="PS50005">
    <property type="entry name" value="TPR"/>
    <property type="match status" value="1"/>
</dbReference>
<dbReference type="InterPro" id="IPR050925">
    <property type="entry name" value="Rhomboid_protease_S54"/>
</dbReference>
<comment type="subcellular location">
    <subcellularLocation>
        <location evidence="1">Membrane</location>
        <topology evidence="1">Multi-pass membrane protein</topology>
    </subcellularLocation>
</comment>
<evidence type="ECO:0000256" key="8">
    <source>
        <dbReference type="SAM" id="Phobius"/>
    </source>
</evidence>
<feature type="repeat" description="TPR" evidence="7">
    <location>
        <begin position="429"/>
        <end position="462"/>
    </location>
</feature>
<dbReference type="SUPFAM" id="SSF48452">
    <property type="entry name" value="TPR-like"/>
    <property type="match status" value="1"/>
</dbReference>
<reference evidence="11" key="1">
    <citation type="journal article" date="2019" name="Int. J. Syst. Evol. Microbiol.">
        <title>The Global Catalogue of Microorganisms (GCM) 10K type strain sequencing project: providing services to taxonomists for standard genome sequencing and annotation.</title>
        <authorList>
            <consortium name="The Broad Institute Genomics Platform"/>
            <consortium name="The Broad Institute Genome Sequencing Center for Infectious Disease"/>
            <person name="Wu L."/>
            <person name="Ma J."/>
        </authorList>
    </citation>
    <scope>NUCLEOTIDE SEQUENCE [LARGE SCALE GENOMIC DNA]</scope>
    <source>
        <strain evidence="11">CGMCC 1.12295</strain>
    </source>
</reference>
<organism evidence="10 11">
    <name type="scientific">Siminovitchia sediminis</name>
    <dbReference type="NCBI Taxonomy" id="1274353"/>
    <lineage>
        <taxon>Bacteria</taxon>
        <taxon>Bacillati</taxon>
        <taxon>Bacillota</taxon>
        <taxon>Bacilli</taxon>
        <taxon>Bacillales</taxon>
        <taxon>Bacillaceae</taxon>
        <taxon>Siminovitchia</taxon>
    </lineage>
</organism>
<protein>
    <submittedName>
        <fullName evidence="10">Rhomboid family intramembrane serine protease</fullName>
        <ecNumber evidence="10">3.4.21.105</ecNumber>
    </submittedName>
</protein>
<evidence type="ECO:0000256" key="1">
    <source>
        <dbReference type="ARBA" id="ARBA00004141"/>
    </source>
</evidence>
<dbReference type="Gene3D" id="1.25.40.10">
    <property type="entry name" value="Tetratricopeptide repeat domain"/>
    <property type="match status" value="1"/>
</dbReference>
<feature type="transmembrane region" description="Helical" evidence="8">
    <location>
        <begin position="178"/>
        <end position="201"/>
    </location>
</feature>
<keyword evidence="4 10" id="KW-0378">Hydrolase</keyword>
<keyword evidence="5 8" id="KW-1133">Transmembrane helix</keyword>
<dbReference type="GO" id="GO:0008233">
    <property type="term" value="F:peptidase activity"/>
    <property type="evidence" value="ECO:0007669"/>
    <property type="project" value="UniProtKB-KW"/>
</dbReference>
<dbReference type="InterPro" id="IPR019734">
    <property type="entry name" value="TPR_rpt"/>
</dbReference>
<dbReference type="EC" id="3.4.21.105" evidence="10"/>
<gene>
    <name evidence="10" type="ORF">ACFSCZ_01395</name>
</gene>
<feature type="domain" description="Peptidase S54 rhomboid" evidence="9">
    <location>
        <begin position="227"/>
        <end position="360"/>
    </location>
</feature>
<evidence type="ECO:0000256" key="2">
    <source>
        <dbReference type="ARBA" id="ARBA00009045"/>
    </source>
</evidence>
<evidence type="ECO:0000256" key="6">
    <source>
        <dbReference type="ARBA" id="ARBA00023136"/>
    </source>
</evidence>
<evidence type="ECO:0000256" key="3">
    <source>
        <dbReference type="ARBA" id="ARBA00022692"/>
    </source>
</evidence>
<dbReference type="RefSeq" id="WP_380771792.1">
    <property type="nucleotide sequence ID" value="NZ_JBHUEO010000004.1"/>
</dbReference>
<feature type="transmembrane region" description="Helical" evidence="8">
    <location>
        <begin position="292"/>
        <end position="308"/>
    </location>
</feature>
<evidence type="ECO:0000313" key="11">
    <source>
        <dbReference type="Proteomes" id="UP001597301"/>
    </source>
</evidence>
<dbReference type="EMBL" id="JBHUEO010000004">
    <property type="protein sequence ID" value="MFD1705404.1"/>
    <property type="molecule type" value="Genomic_DNA"/>
</dbReference>
<dbReference type="InterPro" id="IPR035952">
    <property type="entry name" value="Rhomboid-like_sf"/>
</dbReference>